<dbReference type="Pfam" id="PF10604">
    <property type="entry name" value="Polyketide_cyc2"/>
    <property type="match status" value="1"/>
</dbReference>
<proteinExistence type="predicted"/>
<name>A0ABV9W3M6_9ACTN</name>
<dbReference type="EMBL" id="JBHSIU010000041">
    <property type="protein sequence ID" value="MFC5002450.1"/>
    <property type="molecule type" value="Genomic_DNA"/>
</dbReference>
<reference evidence="2" key="1">
    <citation type="journal article" date="2019" name="Int. J. Syst. Evol. Microbiol.">
        <title>The Global Catalogue of Microorganisms (GCM) 10K type strain sequencing project: providing services to taxonomists for standard genome sequencing and annotation.</title>
        <authorList>
            <consortium name="The Broad Institute Genomics Platform"/>
            <consortium name="The Broad Institute Genome Sequencing Center for Infectious Disease"/>
            <person name="Wu L."/>
            <person name="Ma J."/>
        </authorList>
    </citation>
    <scope>NUCLEOTIDE SEQUENCE [LARGE SCALE GENOMIC DNA]</scope>
    <source>
        <strain evidence="2">CGMCC 4.7152</strain>
    </source>
</reference>
<accession>A0ABV9W3M6</accession>
<gene>
    <name evidence="1" type="ORF">ACFPIJ_32025</name>
</gene>
<dbReference type="RefSeq" id="WP_380120499.1">
    <property type="nucleotide sequence ID" value="NZ_JBHSIU010000041.1"/>
</dbReference>
<dbReference type="Gene3D" id="3.30.530.20">
    <property type="match status" value="1"/>
</dbReference>
<dbReference type="SUPFAM" id="SSF55961">
    <property type="entry name" value="Bet v1-like"/>
    <property type="match status" value="1"/>
</dbReference>
<organism evidence="1 2">
    <name type="scientific">Dactylosporangium cerinum</name>
    <dbReference type="NCBI Taxonomy" id="1434730"/>
    <lineage>
        <taxon>Bacteria</taxon>
        <taxon>Bacillati</taxon>
        <taxon>Actinomycetota</taxon>
        <taxon>Actinomycetes</taxon>
        <taxon>Micromonosporales</taxon>
        <taxon>Micromonosporaceae</taxon>
        <taxon>Dactylosporangium</taxon>
    </lineage>
</organism>
<sequence>MSLESVHNDNVTFCLRRISASTPGWKTLVVQGSAVTEASPQQVWRVWSDLATWPHWSPLHTATAWAGTPGFALGARFDQTLALGFPVGTKTEQATIAELEPEARAAWAGDSGGIRSCHSWRFTPTASGGTHISNVEAFTGAAVGLVRPLVARPWNRMFQGAVNGLARTAAT</sequence>
<protein>
    <submittedName>
        <fullName evidence="1">SRPBCC family protein</fullName>
    </submittedName>
</protein>
<evidence type="ECO:0000313" key="2">
    <source>
        <dbReference type="Proteomes" id="UP001595912"/>
    </source>
</evidence>
<dbReference type="InterPro" id="IPR023393">
    <property type="entry name" value="START-like_dom_sf"/>
</dbReference>
<evidence type="ECO:0000313" key="1">
    <source>
        <dbReference type="EMBL" id="MFC5002450.1"/>
    </source>
</evidence>
<dbReference type="InterPro" id="IPR019587">
    <property type="entry name" value="Polyketide_cyclase/dehydratase"/>
</dbReference>
<comment type="caution">
    <text evidence="1">The sequence shown here is derived from an EMBL/GenBank/DDBJ whole genome shotgun (WGS) entry which is preliminary data.</text>
</comment>
<dbReference type="Proteomes" id="UP001595912">
    <property type="component" value="Unassembled WGS sequence"/>
</dbReference>
<keyword evidence="2" id="KW-1185">Reference proteome</keyword>